<sequence>MAKKAPQSAPASVPTSDSSTDKARIQAPAPAPAAATQYRCTIRDNPTLTIPAANADEAGQKYLLILGITATENPITVVALT</sequence>
<feature type="compositionally biased region" description="Polar residues" evidence="1">
    <location>
        <begin position="9"/>
        <end position="18"/>
    </location>
</feature>
<gene>
    <name evidence="2" type="ORF">UFOVP822_6</name>
</gene>
<name>A0A6J5P7J2_9CAUD</name>
<dbReference type="EMBL" id="LR796775">
    <property type="protein sequence ID" value="CAB4165015.1"/>
    <property type="molecule type" value="Genomic_DNA"/>
</dbReference>
<evidence type="ECO:0000313" key="2">
    <source>
        <dbReference type="EMBL" id="CAB4165015.1"/>
    </source>
</evidence>
<evidence type="ECO:0000256" key="1">
    <source>
        <dbReference type="SAM" id="MobiDB-lite"/>
    </source>
</evidence>
<accession>A0A6J5P7J2</accession>
<feature type="region of interest" description="Disordered" evidence="1">
    <location>
        <begin position="1"/>
        <end position="38"/>
    </location>
</feature>
<reference evidence="2" key="1">
    <citation type="submission" date="2020-04" db="EMBL/GenBank/DDBJ databases">
        <authorList>
            <person name="Chiriac C."/>
            <person name="Salcher M."/>
            <person name="Ghai R."/>
            <person name="Kavagutti S V."/>
        </authorList>
    </citation>
    <scope>NUCLEOTIDE SEQUENCE</scope>
</reference>
<organism evidence="2">
    <name type="scientific">uncultured Caudovirales phage</name>
    <dbReference type="NCBI Taxonomy" id="2100421"/>
    <lineage>
        <taxon>Viruses</taxon>
        <taxon>Duplodnaviria</taxon>
        <taxon>Heunggongvirae</taxon>
        <taxon>Uroviricota</taxon>
        <taxon>Caudoviricetes</taxon>
        <taxon>Peduoviridae</taxon>
        <taxon>Maltschvirus</taxon>
        <taxon>Maltschvirus maltsch</taxon>
    </lineage>
</organism>
<proteinExistence type="predicted"/>
<protein>
    <submittedName>
        <fullName evidence="2">Uncharacterized protein</fullName>
    </submittedName>
</protein>